<dbReference type="AlphaFoldDB" id="A0A0G0F478"/>
<evidence type="ECO:0000313" key="2">
    <source>
        <dbReference type="Proteomes" id="UP000034492"/>
    </source>
</evidence>
<protein>
    <recommendedName>
        <fullName evidence="3">RNA signal recognition particle 4.5S RNA</fullName>
    </recommendedName>
</protein>
<dbReference type="InterPro" id="IPR011008">
    <property type="entry name" value="Dimeric_a/b-barrel"/>
</dbReference>
<dbReference type="EMBL" id="LBSA01000027">
    <property type="protein sequence ID" value="KKQ08340.1"/>
    <property type="molecule type" value="Genomic_DNA"/>
</dbReference>
<dbReference type="PATRIC" id="fig|1618426.3.peg.881"/>
<gene>
    <name evidence="1" type="ORF">US19_C0027G0017</name>
</gene>
<dbReference type="PIRSF" id="PIRSF007028">
    <property type="entry name" value="UCP007028"/>
    <property type="match status" value="1"/>
</dbReference>
<organism evidence="1 2">
    <name type="scientific">Candidatus Daviesbacteria bacterium GW2011_GWB1_36_5</name>
    <dbReference type="NCBI Taxonomy" id="1618426"/>
    <lineage>
        <taxon>Bacteria</taxon>
        <taxon>Candidatus Daviesiibacteriota</taxon>
    </lineage>
</organism>
<reference evidence="1 2" key="1">
    <citation type="journal article" date="2015" name="Nature">
        <title>rRNA introns, odd ribosomes, and small enigmatic genomes across a large radiation of phyla.</title>
        <authorList>
            <person name="Brown C.T."/>
            <person name="Hug L.A."/>
            <person name="Thomas B.C."/>
            <person name="Sharon I."/>
            <person name="Castelle C.J."/>
            <person name="Singh A."/>
            <person name="Wilkins M.J."/>
            <person name="Williams K.H."/>
            <person name="Banfield J.F."/>
        </authorList>
    </citation>
    <scope>NUCLEOTIDE SEQUENCE [LARGE SCALE GENOMIC DNA]</scope>
</reference>
<dbReference type="Pfam" id="PF07237">
    <property type="entry name" value="DUF1428"/>
    <property type="match status" value="1"/>
</dbReference>
<name>A0A0G0F478_9BACT</name>
<evidence type="ECO:0000313" key="1">
    <source>
        <dbReference type="EMBL" id="KKQ08340.1"/>
    </source>
</evidence>
<proteinExistence type="predicted"/>
<dbReference type="Proteomes" id="UP000034492">
    <property type="component" value="Unassembled WGS sequence"/>
</dbReference>
<dbReference type="SUPFAM" id="SSF54909">
    <property type="entry name" value="Dimeric alpha+beta barrel"/>
    <property type="match status" value="1"/>
</dbReference>
<dbReference type="InterPro" id="IPR009874">
    <property type="entry name" value="DUF1428"/>
</dbReference>
<sequence>MAKYVDGFVLVVPRDKAEEYRKMAEGGRDMWMKYGALEYYECRGDDLVPQEMGGEKARAFTEMTGAKSDETVWFSFIVFKSKEHRDEVNAKVMEEMNKQMEENKDMSMPFDMKRMAYGGFQVEVVG</sequence>
<evidence type="ECO:0008006" key="3">
    <source>
        <dbReference type="Google" id="ProtNLM"/>
    </source>
</evidence>
<dbReference type="Gene3D" id="3.30.70.100">
    <property type="match status" value="1"/>
</dbReference>
<comment type="caution">
    <text evidence="1">The sequence shown here is derived from an EMBL/GenBank/DDBJ whole genome shotgun (WGS) entry which is preliminary data.</text>
</comment>
<accession>A0A0G0F478</accession>